<dbReference type="EMBL" id="FLYE01000001">
    <property type="protein sequence ID" value="SCA54775.1"/>
    <property type="molecule type" value="Genomic_DNA"/>
</dbReference>
<dbReference type="Proteomes" id="UP000231658">
    <property type="component" value="Unassembled WGS sequence"/>
</dbReference>
<evidence type="ECO:0000313" key="2">
    <source>
        <dbReference type="Proteomes" id="UP000231658"/>
    </source>
</evidence>
<proteinExistence type="predicted"/>
<organism evidence="1 2">
    <name type="scientific">Candidatus Terasakiella magnetica</name>
    <dbReference type="NCBI Taxonomy" id="1867952"/>
    <lineage>
        <taxon>Bacteria</taxon>
        <taxon>Pseudomonadati</taxon>
        <taxon>Pseudomonadota</taxon>
        <taxon>Alphaproteobacteria</taxon>
        <taxon>Rhodospirillales</taxon>
        <taxon>Terasakiellaceae</taxon>
        <taxon>Terasakiella</taxon>
    </lineage>
</organism>
<reference evidence="1 2" key="1">
    <citation type="submission" date="2016-07" db="EMBL/GenBank/DDBJ databases">
        <authorList>
            <person name="Lefevre C.T."/>
        </authorList>
    </citation>
    <scope>NUCLEOTIDE SEQUENCE [LARGE SCALE GENOMIC DNA]</scope>
    <source>
        <strain evidence="1">PR1</strain>
    </source>
</reference>
<evidence type="ECO:0000313" key="1">
    <source>
        <dbReference type="EMBL" id="SCA54775.1"/>
    </source>
</evidence>
<name>A0A1C3RBY5_9PROT</name>
<protein>
    <submittedName>
        <fullName evidence="1">Uncharacterized protein</fullName>
    </submittedName>
</protein>
<dbReference type="OrthoDB" id="8448429at2"/>
<dbReference type="AlphaFoldDB" id="A0A1C3RBY5"/>
<dbReference type="STRING" id="1867952.MTBPR1_10022"/>
<keyword evidence="2" id="KW-1185">Reference proteome</keyword>
<sequence length="106" mass="12272">MTNFIRINKKKIIIQDDVISEWALKALVDKAQENQMSVEQMVIQSIANHWMQNDKFRGSDKEVLNTLLKLAYDFGYDAFKIANGKIKVQALDEARREQVAPDDMEL</sequence>
<dbReference type="RefSeq" id="WP_069185524.1">
    <property type="nucleotide sequence ID" value="NZ_FLYE01000001.1"/>
</dbReference>
<accession>A0A1C3RBY5</accession>
<gene>
    <name evidence="1" type="ORF">MTBPR1_10022</name>
</gene>